<dbReference type="InterPro" id="IPR051791">
    <property type="entry name" value="Pra-immunoreactive"/>
</dbReference>
<evidence type="ECO:0000259" key="7">
    <source>
        <dbReference type="Pfam" id="PF06271"/>
    </source>
</evidence>
<sequence>MKMAGFGPRLIAILLDAFLISIIIIFIGSAVLKLFLGNVETLLSKLNGDELLMGVLFYCIGIPVLTILYQSLFESSNFQGTPGKVISNIKVVNYNGDKASFWFCILRNASRVLSSFFMIGYLMVFFTKEQQTLHDIISKTYVVKR</sequence>
<comment type="subcellular location">
    <subcellularLocation>
        <location evidence="1">Cell membrane</location>
        <topology evidence="1">Multi-pass membrane protein</topology>
    </subcellularLocation>
</comment>
<evidence type="ECO:0000256" key="3">
    <source>
        <dbReference type="ARBA" id="ARBA00022692"/>
    </source>
</evidence>
<keyword evidence="3 6" id="KW-0812">Transmembrane</keyword>
<gene>
    <name evidence="8" type="ORF">FOF46_21485</name>
</gene>
<protein>
    <submittedName>
        <fullName evidence="8">RDD family protein</fullName>
    </submittedName>
</protein>
<evidence type="ECO:0000256" key="5">
    <source>
        <dbReference type="ARBA" id="ARBA00023136"/>
    </source>
</evidence>
<dbReference type="OrthoDB" id="9764015at2"/>
<keyword evidence="4 6" id="KW-1133">Transmembrane helix</keyword>
<proteinExistence type="predicted"/>
<keyword evidence="2" id="KW-1003">Cell membrane</keyword>
<dbReference type="PANTHER" id="PTHR36115:SF4">
    <property type="entry name" value="MEMBRANE PROTEIN"/>
    <property type="match status" value="1"/>
</dbReference>
<evidence type="ECO:0000256" key="4">
    <source>
        <dbReference type="ARBA" id="ARBA00022989"/>
    </source>
</evidence>
<dbReference type="PANTHER" id="PTHR36115">
    <property type="entry name" value="PROLINE-RICH ANTIGEN HOMOLOG-RELATED"/>
    <property type="match status" value="1"/>
</dbReference>
<evidence type="ECO:0000256" key="2">
    <source>
        <dbReference type="ARBA" id="ARBA00022475"/>
    </source>
</evidence>
<dbReference type="GO" id="GO:0005886">
    <property type="term" value="C:plasma membrane"/>
    <property type="evidence" value="ECO:0007669"/>
    <property type="project" value="UniProtKB-SubCell"/>
</dbReference>
<name>A0A554VF89_9FLAO</name>
<comment type="caution">
    <text evidence="8">The sequence shown here is derived from an EMBL/GenBank/DDBJ whole genome shotgun (WGS) entry which is preliminary data.</text>
</comment>
<accession>A0A554VF89</accession>
<evidence type="ECO:0000313" key="9">
    <source>
        <dbReference type="Proteomes" id="UP000318833"/>
    </source>
</evidence>
<dbReference type="EMBL" id="VLNR01000054">
    <property type="protein sequence ID" value="TSE05813.1"/>
    <property type="molecule type" value="Genomic_DNA"/>
</dbReference>
<evidence type="ECO:0000256" key="6">
    <source>
        <dbReference type="SAM" id="Phobius"/>
    </source>
</evidence>
<evidence type="ECO:0000256" key="1">
    <source>
        <dbReference type="ARBA" id="ARBA00004651"/>
    </source>
</evidence>
<feature type="transmembrane region" description="Helical" evidence="6">
    <location>
        <begin position="51"/>
        <end position="69"/>
    </location>
</feature>
<reference evidence="8 9" key="1">
    <citation type="submission" date="2019-07" db="EMBL/GenBank/DDBJ databases">
        <title>The draft genome sequence of Aquimarina algiphila M91.</title>
        <authorList>
            <person name="Meng X."/>
        </authorList>
    </citation>
    <scope>NUCLEOTIDE SEQUENCE [LARGE SCALE GENOMIC DNA]</scope>
    <source>
        <strain evidence="8 9">M91</strain>
    </source>
</reference>
<evidence type="ECO:0000313" key="8">
    <source>
        <dbReference type="EMBL" id="TSE05813.1"/>
    </source>
</evidence>
<dbReference type="RefSeq" id="WP_143917865.1">
    <property type="nucleotide sequence ID" value="NZ_CANMIK010000002.1"/>
</dbReference>
<dbReference type="AlphaFoldDB" id="A0A554VF89"/>
<keyword evidence="9" id="KW-1185">Reference proteome</keyword>
<feature type="transmembrane region" description="Helical" evidence="6">
    <location>
        <begin position="12"/>
        <end position="31"/>
    </location>
</feature>
<keyword evidence="5 6" id="KW-0472">Membrane</keyword>
<dbReference type="Pfam" id="PF06271">
    <property type="entry name" value="RDD"/>
    <property type="match status" value="1"/>
</dbReference>
<dbReference type="Proteomes" id="UP000318833">
    <property type="component" value="Unassembled WGS sequence"/>
</dbReference>
<feature type="domain" description="RDD" evidence="7">
    <location>
        <begin position="4"/>
        <end position="138"/>
    </location>
</feature>
<dbReference type="InterPro" id="IPR010432">
    <property type="entry name" value="RDD"/>
</dbReference>
<organism evidence="8 9">
    <name type="scientific">Aquimarina algiphila</name>
    <dbReference type="NCBI Taxonomy" id="2047982"/>
    <lineage>
        <taxon>Bacteria</taxon>
        <taxon>Pseudomonadati</taxon>
        <taxon>Bacteroidota</taxon>
        <taxon>Flavobacteriia</taxon>
        <taxon>Flavobacteriales</taxon>
        <taxon>Flavobacteriaceae</taxon>
        <taxon>Aquimarina</taxon>
    </lineage>
</organism>